<dbReference type="AlphaFoldDB" id="A0AAU9STX9"/>
<proteinExistence type="predicted"/>
<dbReference type="EMBL" id="OU466862">
    <property type="protein sequence ID" value="CAH2070522.1"/>
    <property type="molecule type" value="Genomic_DNA"/>
</dbReference>
<protein>
    <submittedName>
        <fullName evidence="1">Uncharacterized protein</fullName>
    </submittedName>
</protein>
<name>A0AAU9STX9_THLAR</name>
<sequence length="61" mass="7431">MDFRWINIIIQLKMFTCFRMVMFEEYMTFNIPNITSDAMTRAKDEQFAEWCKNYINDASES</sequence>
<organism evidence="1 2">
    <name type="scientific">Thlaspi arvense</name>
    <name type="common">Field penny-cress</name>
    <dbReference type="NCBI Taxonomy" id="13288"/>
    <lineage>
        <taxon>Eukaryota</taxon>
        <taxon>Viridiplantae</taxon>
        <taxon>Streptophyta</taxon>
        <taxon>Embryophyta</taxon>
        <taxon>Tracheophyta</taxon>
        <taxon>Spermatophyta</taxon>
        <taxon>Magnoliopsida</taxon>
        <taxon>eudicotyledons</taxon>
        <taxon>Gunneridae</taxon>
        <taxon>Pentapetalae</taxon>
        <taxon>rosids</taxon>
        <taxon>malvids</taxon>
        <taxon>Brassicales</taxon>
        <taxon>Brassicaceae</taxon>
        <taxon>Thlaspideae</taxon>
        <taxon>Thlaspi</taxon>
    </lineage>
</organism>
<evidence type="ECO:0000313" key="2">
    <source>
        <dbReference type="Proteomes" id="UP000836841"/>
    </source>
</evidence>
<keyword evidence="2" id="KW-1185">Reference proteome</keyword>
<dbReference type="Proteomes" id="UP000836841">
    <property type="component" value="Chromosome 6"/>
</dbReference>
<reference evidence="1 2" key="1">
    <citation type="submission" date="2022-03" db="EMBL/GenBank/DDBJ databases">
        <authorList>
            <person name="Nunn A."/>
            <person name="Chopra R."/>
            <person name="Nunn A."/>
            <person name="Contreras Garrido A."/>
        </authorList>
    </citation>
    <scope>NUCLEOTIDE SEQUENCE [LARGE SCALE GENOMIC DNA]</scope>
</reference>
<evidence type="ECO:0000313" key="1">
    <source>
        <dbReference type="EMBL" id="CAH2070522.1"/>
    </source>
</evidence>
<gene>
    <name evidence="1" type="ORF">TAV2_LOCUS20596</name>
</gene>
<accession>A0AAU9STX9</accession>